<evidence type="ECO:0000259" key="5">
    <source>
        <dbReference type="PROSITE" id="PS50227"/>
    </source>
</evidence>
<comment type="similarity">
    <text evidence="1">Belongs to the G-protein coupled receptor 2 family. Adhesion G-protein coupled receptor (ADGR) subfamily.</text>
</comment>
<dbReference type="OrthoDB" id="6138650at2759"/>
<evidence type="ECO:0000256" key="1">
    <source>
        <dbReference type="ARBA" id="ARBA00007343"/>
    </source>
</evidence>
<dbReference type="GO" id="GO:0016020">
    <property type="term" value="C:membrane"/>
    <property type="evidence" value="ECO:0007669"/>
    <property type="project" value="InterPro"/>
</dbReference>
<keyword evidence="8" id="KW-1185">Reference proteome</keyword>
<gene>
    <name evidence="7" type="ORF">EAG_08906</name>
</gene>
<dbReference type="InterPro" id="IPR007110">
    <property type="entry name" value="Ig-like_dom"/>
</dbReference>
<sequence length="1141" mass="128245">MEELKILNVTPTAEVTFHFFGNSDDGDKIRESLNRLVQRRRLSEISLESTHFTFQQKPALKLQSLKINMNINMNDYNLIHLGEEIVFWCVAQGSIKFTWYKDGMLVNTSKATREIKISDLPNDGSDMYASMLRIEKATLLDSGQYTCQVMDWSVQQCKSTYVEVRDEPEVKVIPMSVTIEKGSNIQLTCMTLNMRNIGIGFGWTKNRALLKLEPGQAVWEDLYPAGSILKITNIQKSAIYTCNVAHKSMSVRVEVMNRTLIPICLNGESWGLQWPVTAPGSEALLECPRYFVGRRVSRLCSMKDATTPEWQIPDFSSCLYELLLLPYNNFQSLMLGYQSTSSSDTILAFWEILRKRTLTLYPGEGDRIMIMLAEIERYQHSTDPSDAYISAEALTHIINHILSYENSILSQEKLSVLLQLTQRNLIHWSEQLKSISKHLSLSSMVVDIQQLQSHNGDSITHSLQIPSTDYVYPDWYEDKITIRLWTKKQRNIKSNNTFTGIIIMYKNMSHFIPRAYVKELDDGTDLEFRINSRVITIAVPSFGADKHNKIWVDLQIRHLQNQTGSWNTSCGLMDNAGSWDLNTCIANTISGDVTTHCLCPTTGTIAVFLTTRAVKVVLAKTEQTTFIIIFGCSSCLVQCLLSALILGTFWWKHKSWLNFLKLQCCSALMGAMAIFIYAIYTNLPESFYSLVAIGLEAFLLVGMSAPISEALIVYAELTQIRPSQHLQPTVIAVITGVPILAVFATELTNKSTGWRHESWWLIYGSGVYNIFVSCATMMFLIFMLLYMGVLHKVHTLVEENVMKREAIETRIRILHRAAIVICGIIAMEASSIFYINSSSVIFHYVFASLSFALGFKIIIVYIINGEIAIIGPMLRRIRWKRNVDEEQTSEPIKVCSKADAEVENDSAIPPASSSIIGELSYREVRGVAAGSIDMREFMSSESSSGYTKSVPVPVTGRFLPEIRVDHSDDIDLENYSTSPRKYQEPPTVFVDPNFSARGSRVNDVVTYGGVNDCCSFRNEYRGDGKSFLPVANVSPECPSAKVLCSADVESRLGAMPDVTLAVKSDVELSSRTNTELKNREHVVSAIPDIANTSERKQPDGEEKTPEIVVTGNCDSTTSGMLDRISHDLDYLLNRTHAKEGA</sequence>
<dbReference type="InterPro" id="IPR046338">
    <property type="entry name" value="GAIN_dom_sf"/>
</dbReference>
<feature type="compositionally biased region" description="Basic and acidic residues" evidence="3">
    <location>
        <begin position="1093"/>
        <end position="1105"/>
    </location>
</feature>
<dbReference type="Gene3D" id="2.60.40.10">
    <property type="entry name" value="Immunoglobulins"/>
    <property type="match status" value="2"/>
</dbReference>
<dbReference type="GO" id="GO:0007189">
    <property type="term" value="P:adenylate cyclase-activating G protein-coupled receptor signaling pathway"/>
    <property type="evidence" value="ECO:0007669"/>
    <property type="project" value="TreeGrafter"/>
</dbReference>
<dbReference type="Gene3D" id="2.60.220.50">
    <property type="match status" value="1"/>
</dbReference>
<dbReference type="SUPFAM" id="SSF48726">
    <property type="entry name" value="Immunoglobulin"/>
    <property type="match status" value="2"/>
</dbReference>
<dbReference type="GO" id="GO:0004930">
    <property type="term" value="F:G protein-coupled receptor activity"/>
    <property type="evidence" value="ECO:0007669"/>
    <property type="project" value="InterPro"/>
</dbReference>
<dbReference type="InterPro" id="IPR001879">
    <property type="entry name" value="GPCR_2_extracellular_dom"/>
</dbReference>
<keyword evidence="2" id="KW-0325">Glycoprotein</keyword>
<evidence type="ECO:0000256" key="4">
    <source>
        <dbReference type="SAM" id="Phobius"/>
    </source>
</evidence>
<evidence type="ECO:0000256" key="3">
    <source>
        <dbReference type="SAM" id="MobiDB-lite"/>
    </source>
</evidence>
<dbReference type="PANTHER" id="PTHR45813">
    <property type="entry name" value="IG-LIKE DOMAIN-CONTAINING PROTEIN"/>
    <property type="match status" value="1"/>
</dbReference>
<dbReference type="SMART" id="SM00409">
    <property type="entry name" value="IG"/>
    <property type="match status" value="2"/>
</dbReference>
<dbReference type="Gene3D" id="4.10.1240.10">
    <property type="entry name" value="GPCR, family 2, extracellular hormone receptor domain"/>
    <property type="match status" value="1"/>
</dbReference>
<keyword evidence="4" id="KW-0472">Membrane</keyword>
<dbReference type="InterPro" id="IPR036179">
    <property type="entry name" value="Ig-like_dom_sf"/>
</dbReference>
<dbReference type="InterPro" id="IPR003599">
    <property type="entry name" value="Ig_sub"/>
</dbReference>
<feature type="transmembrane region" description="Helical" evidence="4">
    <location>
        <begin position="626"/>
        <end position="647"/>
    </location>
</feature>
<dbReference type="STRING" id="104421.E1ZWL5"/>
<dbReference type="AlphaFoldDB" id="E1ZWL5"/>
<dbReference type="Pfam" id="PF13895">
    <property type="entry name" value="Ig_2"/>
    <property type="match status" value="1"/>
</dbReference>
<dbReference type="InterPro" id="IPR036445">
    <property type="entry name" value="GPCR_2_extracell_dom_sf"/>
</dbReference>
<accession>E1ZWL5</accession>
<feature type="domain" description="Ig-like" evidence="6">
    <location>
        <begin position="168"/>
        <end position="254"/>
    </location>
</feature>
<dbReference type="InterPro" id="IPR013783">
    <property type="entry name" value="Ig-like_fold"/>
</dbReference>
<name>E1ZWL5_CAMFO</name>
<dbReference type="InterPro" id="IPR051587">
    <property type="entry name" value="Adhesion_GPCR"/>
</dbReference>
<dbReference type="Proteomes" id="UP000000311">
    <property type="component" value="Unassembled WGS sequence"/>
</dbReference>
<feature type="region of interest" description="Disordered" evidence="3">
    <location>
        <begin position="1086"/>
        <end position="1105"/>
    </location>
</feature>
<evidence type="ECO:0000256" key="2">
    <source>
        <dbReference type="ARBA" id="ARBA00023180"/>
    </source>
</evidence>
<dbReference type="PANTHER" id="PTHR45813:SF8">
    <property type="entry name" value="IG-LIKE DOMAIN-CONTAINING PROTEIN"/>
    <property type="match status" value="1"/>
</dbReference>
<feature type="transmembrane region" description="Helical" evidence="4">
    <location>
        <begin position="841"/>
        <end position="871"/>
    </location>
</feature>
<feature type="transmembrane region" description="Helical" evidence="4">
    <location>
        <begin position="813"/>
        <end position="835"/>
    </location>
</feature>
<feature type="transmembrane region" description="Helical" evidence="4">
    <location>
        <begin position="659"/>
        <end position="680"/>
    </location>
</feature>
<evidence type="ECO:0000313" key="7">
    <source>
        <dbReference type="EMBL" id="EFN74452.1"/>
    </source>
</evidence>
<dbReference type="EMBL" id="GL434853">
    <property type="protein sequence ID" value="EFN74452.1"/>
    <property type="molecule type" value="Genomic_DNA"/>
</dbReference>
<feature type="transmembrane region" description="Helical" evidence="4">
    <location>
        <begin position="765"/>
        <end position="786"/>
    </location>
</feature>
<feature type="domain" description="G-protein coupled receptors family 2 profile 1" evidence="5">
    <location>
        <begin position="264"/>
        <end position="322"/>
    </location>
</feature>
<feature type="domain" description="Ig-like" evidence="6">
    <location>
        <begin position="58"/>
        <end position="165"/>
    </location>
</feature>
<dbReference type="InParanoid" id="E1ZWL5"/>
<organism evidence="8">
    <name type="scientific">Camponotus floridanus</name>
    <name type="common">Florida carpenter ant</name>
    <dbReference type="NCBI Taxonomy" id="104421"/>
    <lineage>
        <taxon>Eukaryota</taxon>
        <taxon>Metazoa</taxon>
        <taxon>Ecdysozoa</taxon>
        <taxon>Arthropoda</taxon>
        <taxon>Hexapoda</taxon>
        <taxon>Insecta</taxon>
        <taxon>Pterygota</taxon>
        <taxon>Neoptera</taxon>
        <taxon>Endopterygota</taxon>
        <taxon>Hymenoptera</taxon>
        <taxon>Apocrita</taxon>
        <taxon>Aculeata</taxon>
        <taxon>Formicoidea</taxon>
        <taxon>Formicidae</taxon>
        <taxon>Formicinae</taxon>
        <taxon>Camponotus</taxon>
    </lineage>
</organism>
<feature type="transmembrane region" description="Helical" evidence="4">
    <location>
        <begin position="726"/>
        <end position="745"/>
    </location>
</feature>
<evidence type="ECO:0000259" key="6">
    <source>
        <dbReference type="PROSITE" id="PS50835"/>
    </source>
</evidence>
<dbReference type="OMA" id="GWRHESW"/>
<keyword evidence="4" id="KW-1133">Transmembrane helix</keyword>
<dbReference type="PROSITE" id="PS50835">
    <property type="entry name" value="IG_LIKE"/>
    <property type="match status" value="2"/>
</dbReference>
<feature type="transmembrane region" description="Helical" evidence="4">
    <location>
        <begin position="686"/>
        <end position="714"/>
    </location>
</feature>
<dbReference type="PROSITE" id="PS50227">
    <property type="entry name" value="G_PROTEIN_RECEP_F2_3"/>
    <property type="match status" value="1"/>
</dbReference>
<reference evidence="7 8" key="1">
    <citation type="journal article" date="2010" name="Science">
        <title>Genomic comparison of the ants Camponotus floridanus and Harpegnathos saltator.</title>
        <authorList>
            <person name="Bonasio R."/>
            <person name="Zhang G."/>
            <person name="Ye C."/>
            <person name="Mutti N.S."/>
            <person name="Fang X."/>
            <person name="Qin N."/>
            <person name="Donahue G."/>
            <person name="Yang P."/>
            <person name="Li Q."/>
            <person name="Li C."/>
            <person name="Zhang P."/>
            <person name="Huang Z."/>
            <person name="Berger S.L."/>
            <person name="Reinberg D."/>
            <person name="Wang J."/>
            <person name="Liebig J."/>
        </authorList>
    </citation>
    <scope>NUCLEOTIDE SEQUENCE [LARGE SCALE GENOMIC DNA]</scope>
    <source>
        <strain evidence="8">C129</strain>
    </source>
</reference>
<keyword evidence="4" id="KW-0812">Transmembrane</keyword>
<proteinExistence type="inferred from homology"/>
<dbReference type="Gene3D" id="1.20.1070.10">
    <property type="entry name" value="Rhodopsin 7-helix transmembrane proteins"/>
    <property type="match status" value="1"/>
</dbReference>
<protein>
    <submittedName>
        <fullName evidence="7">Brain-specific angiogenesis inhibitor 1</fullName>
    </submittedName>
</protein>
<evidence type="ECO:0000313" key="8">
    <source>
        <dbReference type="Proteomes" id="UP000000311"/>
    </source>
</evidence>